<organism evidence="2 3">
    <name type="scientific">Kingdonia uniflora</name>
    <dbReference type="NCBI Taxonomy" id="39325"/>
    <lineage>
        <taxon>Eukaryota</taxon>
        <taxon>Viridiplantae</taxon>
        <taxon>Streptophyta</taxon>
        <taxon>Embryophyta</taxon>
        <taxon>Tracheophyta</taxon>
        <taxon>Spermatophyta</taxon>
        <taxon>Magnoliopsida</taxon>
        <taxon>Ranunculales</taxon>
        <taxon>Circaeasteraceae</taxon>
        <taxon>Kingdonia</taxon>
    </lineage>
</organism>
<feature type="region of interest" description="Disordered" evidence="1">
    <location>
        <begin position="55"/>
        <end position="77"/>
    </location>
</feature>
<dbReference type="AlphaFoldDB" id="A0A7J7M5X5"/>
<comment type="caution">
    <text evidence="2">The sequence shown here is derived from an EMBL/GenBank/DDBJ whole genome shotgun (WGS) entry which is preliminary data.</text>
</comment>
<dbReference type="Proteomes" id="UP000541444">
    <property type="component" value="Unassembled WGS sequence"/>
</dbReference>
<evidence type="ECO:0000313" key="3">
    <source>
        <dbReference type="Proteomes" id="UP000541444"/>
    </source>
</evidence>
<dbReference type="OrthoDB" id="6270329at2759"/>
<feature type="non-terminal residue" evidence="2">
    <location>
        <position position="1"/>
    </location>
</feature>
<proteinExistence type="predicted"/>
<gene>
    <name evidence="2" type="ORF">GIB67_033988</name>
</gene>
<evidence type="ECO:0000256" key="1">
    <source>
        <dbReference type="SAM" id="MobiDB-lite"/>
    </source>
</evidence>
<accession>A0A7J7M5X5</accession>
<protein>
    <submittedName>
        <fullName evidence="2">Uncharacterized protein</fullName>
    </submittedName>
</protein>
<evidence type="ECO:0000313" key="2">
    <source>
        <dbReference type="EMBL" id="KAF6150289.1"/>
    </source>
</evidence>
<dbReference type="EMBL" id="JACGCM010001747">
    <property type="protein sequence ID" value="KAF6150289.1"/>
    <property type="molecule type" value="Genomic_DNA"/>
</dbReference>
<reference evidence="2 3" key="1">
    <citation type="journal article" date="2020" name="IScience">
        <title>Genome Sequencing of the Endangered Kingdonia uniflora (Circaeasteraceae, Ranunculales) Reveals Potential Mechanisms of Evolutionary Specialization.</title>
        <authorList>
            <person name="Sun Y."/>
            <person name="Deng T."/>
            <person name="Zhang A."/>
            <person name="Moore M.J."/>
            <person name="Landis J.B."/>
            <person name="Lin N."/>
            <person name="Zhang H."/>
            <person name="Zhang X."/>
            <person name="Huang J."/>
            <person name="Zhang X."/>
            <person name="Sun H."/>
            <person name="Wang H."/>
        </authorList>
    </citation>
    <scope>NUCLEOTIDE SEQUENCE [LARGE SCALE GENOMIC DNA]</scope>
    <source>
        <strain evidence="2">TB1705</strain>
        <tissue evidence="2">Leaf</tissue>
    </source>
</reference>
<sequence>MNDHKTIIGIIGKRETQPHGELQPHGIRYLILLALLLVSSHFITCWEKKLLQPRTPSAGPYEAPTPSSDWSKTHGGNYSNPRTPQLNISAYANKQSPYVPSSHGIWPITPGFAGYLPGTPGVQPMTPEGVMSPVIGTQVAAAYQSETKLFGQILYYVLTTGLGQQTLGEEYILLRISSTASLNHWNQLIIDHIAYIISYKKYQVNDQVEEKHLYHMNYNNMIEINQITNSGIPKYRRLSECCDLTPQDKEAKLLPKLSNRRLGISFEDCDTSHAKFPHHDALVIMLKMKKFVMHTMMIDTGSGLWAAAEFTTWKQALPPIVRHSDSSTIIVFMRSEEADRLNDQPSTVVPIEYINIDGPSK</sequence>
<name>A0A7J7M5X5_9MAGN</name>
<keyword evidence="3" id="KW-1185">Reference proteome</keyword>
<feature type="compositionally biased region" description="Polar residues" evidence="1">
    <location>
        <begin position="65"/>
        <end position="77"/>
    </location>
</feature>